<evidence type="ECO:0000313" key="1">
    <source>
        <dbReference type="EMBL" id="RKQ72667.1"/>
    </source>
</evidence>
<proteinExistence type="predicted"/>
<gene>
    <name evidence="1" type="ORF">BCL74_0435</name>
</gene>
<accession>A0A420WNR3</accession>
<reference evidence="1 2" key="1">
    <citation type="submission" date="2018-10" db="EMBL/GenBank/DDBJ databases">
        <title>Comparative analysis of microorganisms from saline springs in Andes Mountain Range, Colombia.</title>
        <authorList>
            <person name="Rubin E."/>
        </authorList>
    </citation>
    <scope>NUCLEOTIDE SEQUENCE [LARGE SCALE GENOMIC DNA]</scope>
    <source>
        <strain evidence="1 2">USBA 36</strain>
    </source>
</reference>
<evidence type="ECO:0000313" key="2">
    <source>
        <dbReference type="Proteomes" id="UP000277424"/>
    </source>
</evidence>
<organism evidence="1 2">
    <name type="scientific">Oceanibaculum indicum</name>
    <dbReference type="NCBI Taxonomy" id="526216"/>
    <lineage>
        <taxon>Bacteria</taxon>
        <taxon>Pseudomonadati</taxon>
        <taxon>Pseudomonadota</taxon>
        <taxon>Alphaproteobacteria</taxon>
        <taxon>Rhodospirillales</taxon>
        <taxon>Oceanibaculaceae</taxon>
        <taxon>Oceanibaculum</taxon>
    </lineage>
</organism>
<sequence>MSVSPMSVSSVLSTDLSAGADHPAAGDPVLAHFRLTALADPNMLSRLLEHFAKRSLVPERWLSQRVDDTDGDLLQVEAECHLRDADTAQYVGRCLAQIPGVTGCVVLTG</sequence>
<dbReference type="EMBL" id="RBIG01000001">
    <property type="protein sequence ID" value="RKQ72667.1"/>
    <property type="molecule type" value="Genomic_DNA"/>
</dbReference>
<dbReference type="OrthoDB" id="7062678at2"/>
<name>A0A420WNR3_9PROT</name>
<protein>
    <recommendedName>
        <fullName evidence="3">ACT domain-containing protein</fullName>
    </recommendedName>
</protein>
<evidence type="ECO:0008006" key="3">
    <source>
        <dbReference type="Google" id="ProtNLM"/>
    </source>
</evidence>
<dbReference type="AlphaFoldDB" id="A0A420WNR3"/>
<dbReference type="Proteomes" id="UP000277424">
    <property type="component" value="Unassembled WGS sequence"/>
</dbReference>
<comment type="caution">
    <text evidence="1">The sequence shown here is derived from an EMBL/GenBank/DDBJ whole genome shotgun (WGS) entry which is preliminary data.</text>
</comment>